<dbReference type="PANTHER" id="PTHR38657">
    <property type="entry name" value="SLR1343 PROTEIN"/>
    <property type="match status" value="1"/>
</dbReference>
<dbReference type="SUPFAM" id="SSF48173">
    <property type="entry name" value="Cryptochrome/photolyase FAD-binding domain"/>
    <property type="match status" value="1"/>
</dbReference>
<dbReference type="InterPro" id="IPR052551">
    <property type="entry name" value="UV-DNA_repair_photolyase"/>
</dbReference>
<dbReference type="RefSeq" id="WP_320684631.1">
    <property type="nucleotide sequence ID" value="NZ_JAXBLV010000001.1"/>
</dbReference>
<accession>A0ABU5EQN3</accession>
<dbReference type="InterPro" id="IPR014729">
    <property type="entry name" value="Rossmann-like_a/b/a_fold"/>
</dbReference>
<dbReference type="InterPro" id="IPR036134">
    <property type="entry name" value="Crypto/Photolyase_FAD-like_sf"/>
</dbReference>
<evidence type="ECO:0000259" key="1">
    <source>
        <dbReference type="Pfam" id="PF03441"/>
    </source>
</evidence>
<dbReference type="Proteomes" id="UP001272242">
    <property type="component" value="Unassembled WGS sequence"/>
</dbReference>
<proteinExistence type="predicted"/>
<evidence type="ECO:0000313" key="2">
    <source>
        <dbReference type="EMBL" id="MDY3557574.1"/>
    </source>
</evidence>
<keyword evidence="3" id="KW-1185">Reference proteome</keyword>
<dbReference type="Pfam" id="PF03441">
    <property type="entry name" value="FAD_binding_7"/>
    <property type="match status" value="1"/>
</dbReference>
<name>A0ABU5EQN3_9BACT</name>
<dbReference type="InterPro" id="IPR005101">
    <property type="entry name" value="Cryptochr/Photolyase_FAD-bd"/>
</dbReference>
<feature type="domain" description="Cryptochrome/DNA photolyase FAD-binding" evidence="1">
    <location>
        <begin position="296"/>
        <end position="387"/>
    </location>
</feature>
<dbReference type="Gene3D" id="3.40.50.620">
    <property type="entry name" value="HUPs"/>
    <property type="match status" value="1"/>
</dbReference>
<protein>
    <submittedName>
        <fullName evidence="2">Cryptochrome/photolyase family protein</fullName>
    </submittedName>
</protein>
<comment type="caution">
    <text evidence="2">The sequence shown here is derived from an EMBL/GenBank/DDBJ whole genome shotgun (WGS) entry which is preliminary data.</text>
</comment>
<organism evidence="2 3">
    <name type="scientific">Gemmata algarum</name>
    <dbReference type="NCBI Taxonomy" id="2975278"/>
    <lineage>
        <taxon>Bacteria</taxon>
        <taxon>Pseudomonadati</taxon>
        <taxon>Planctomycetota</taxon>
        <taxon>Planctomycetia</taxon>
        <taxon>Gemmatales</taxon>
        <taxon>Gemmataceae</taxon>
        <taxon>Gemmata</taxon>
    </lineage>
</organism>
<sequence>MQAALIYPHQLFANHPAVAGAETVVFVEDPLFFAQYRFHRQKLVLHRASMKRYAAGLQAAGARVRYLEAAELSGSGEVADRLASWGVRVARVVDPCDDWLTRRLTAGLQSRSIRLDRLDDPHFLTPVAEIERFTAGKEGLFFHDFYVAQRKRLGLLLDRGRPVGGKWSFDAENRKKLPKGVAVPPAPVETEDPFVREARAYVSDRFPGAVGGDEPFRYPIDHAGAAARLDDFVARRLDRFGDYEDAISVEHDVLFHSVLTPALNAGLLSPRQVIDAAVARSGQVPLNALEGFVRQVIGWREFVRLVYLTRGRVQRTRNFWGLTRNVPSAFYTGTTGIDPVDHVIRRVLRTGYCHHIERLMVLGNFFLLCDVSPDAVYRWFMELFVDAYDWVMVPNVYGMSQHADGGLMTTKPYVSGSSYVLKMSDFKKGPWCGVWDALYWRFVDRNAAFFAANPRTAMIAKLKDRLGTKMTAHHRVAEAFLDRLHR</sequence>
<dbReference type="Gene3D" id="1.10.10.1710">
    <property type="entry name" value="Deoxyribodipyrimidine photolyase-related"/>
    <property type="match status" value="1"/>
</dbReference>
<dbReference type="Pfam" id="PF04244">
    <property type="entry name" value="DPRP"/>
    <property type="match status" value="1"/>
</dbReference>
<evidence type="ECO:0000313" key="3">
    <source>
        <dbReference type="Proteomes" id="UP001272242"/>
    </source>
</evidence>
<reference evidence="3" key="1">
    <citation type="journal article" date="2023" name="Mar. Drugs">
        <title>Gemmata algarum, a Novel Planctomycete Isolated from an Algal Mat, Displays Antimicrobial Activity.</title>
        <authorList>
            <person name="Kumar G."/>
            <person name="Kallscheuer N."/>
            <person name="Kashif M."/>
            <person name="Ahamad S."/>
            <person name="Jagadeeshwari U."/>
            <person name="Pannikurungottu S."/>
            <person name="Haufschild T."/>
            <person name="Kabuu M."/>
            <person name="Sasikala C."/>
            <person name="Jogler C."/>
            <person name="Ramana C."/>
        </authorList>
    </citation>
    <scope>NUCLEOTIDE SEQUENCE [LARGE SCALE GENOMIC DNA]</scope>
    <source>
        <strain evidence="3">JC673</strain>
    </source>
</reference>
<gene>
    <name evidence="2" type="ORF">R5W23_000101</name>
</gene>
<dbReference type="PANTHER" id="PTHR38657:SF1">
    <property type="entry name" value="SLR1343 PROTEIN"/>
    <property type="match status" value="1"/>
</dbReference>
<dbReference type="InterPro" id="IPR007357">
    <property type="entry name" value="PhrB-like"/>
</dbReference>
<dbReference type="Gene3D" id="1.10.579.10">
    <property type="entry name" value="DNA Cyclobutane Dipyrimidine Photolyase, subunit A, domain 3"/>
    <property type="match status" value="1"/>
</dbReference>
<dbReference type="Gene3D" id="1.25.40.80">
    <property type="match status" value="1"/>
</dbReference>
<dbReference type="EMBL" id="JAXBLV010000001">
    <property type="protein sequence ID" value="MDY3557574.1"/>
    <property type="molecule type" value="Genomic_DNA"/>
</dbReference>